<evidence type="ECO:0000313" key="3">
    <source>
        <dbReference type="Proteomes" id="UP000703269"/>
    </source>
</evidence>
<feature type="region of interest" description="Disordered" evidence="1">
    <location>
        <begin position="22"/>
        <end position="51"/>
    </location>
</feature>
<reference evidence="2 3" key="1">
    <citation type="submission" date="2021-08" db="EMBL/GenBank/DDBJ databases">
        <title>Draft Genome Sequence of Phanerochaete sordida strain YK-624.</title>
        <authorList>
            <person name="Mori T."/>
            <person name="Dohra H."/>
            <person name="Suzuki T."/>
            <person name="Kawagishi H."/>
            <person name="Hirai H."/>
        </authorList>
    </citation>
    <scope>NUCLEOTIDE SEQUENCE [LARGE SCALE GENOMIC DNA]</scope>
    <source>
        <strain evidence="2 3">YK-624</strain>
    </source>
</reference>
<dbReference type="Proteomes" id="UP000703269">
    <property type="component" value="Unassembled WGS sequence"/>
</dbReference>
<organism evidence="2 3">
    <name type="scientific">Phanerochaete sordida</name>
    <dbReference type="NCBI Taxonomy" id="48140"/>
    <lineage>
        <taxon>Eukaryota</taxon>
        <taxon>Fungi</taxon>
        <taxon>Dikarya</taxon>
        <taxon>Basidiomycota</taxon>
        <taxon>Agaricomycotina</taxon>
        <taxon>Agaricomycetes</taxon>
        <taxon>Polyporales</taxon>
        <taxon>Phanerochaetaceae</taxon>
        <taxon>Phanerochaete</taxon>
    </lineage>
</organism>
<evidence type="ECO:0000256" key="1">
    <source>
        <dbReference type="SAM" id="MobiDB-lite"/>
    </source>
</evidence>
<gene>
    <name evidence="2" type="ORF">PsYK624_101420</name>
</gene>
<evidence type="ECO:0000313" key="2">
    <source>
        <dbReference type="EMBL" id="GJE93975.1"/>
    </source>
</evidence>
<dbReference type="AlphaFoldDB" id="A0A9P3GHW7"/>
<proteinExistence type="predicted"/>
<dbReference type="EMBL" id="BPQB01000036">
    <property type="protein sequence ID" value="GJE93975.1"/>
    <property type="molecule type" value="Genomic_DNA"/>
</dbReference>
<protein>
    <submittedName>
        <fullName evidence="2">Uncharacterized protein</fullName>
    </submittedName>
</protein>
<accession>A0A9P3GHW7</accession>
<name>A0A9P3GHW7_9APHY</name>
<sequence length="64" mass="6921">MRPSDHASLRWLRDAAGCEQRAKCEPARAPGTADPGNPSPHQVLQNSSSSSWTYVDSRSNVLGI</sequence>
<keyword evidence="3" id="KW-1185">Reference proteome</keyword>
<feature type="compositionally biased region" description="Polar residues" evidence="1">
    <location>
        <begin position="39"/>
        <end position="51"/>
    </location>
</feature>
<comment type="caution">
    <text evidence="2">The sequence shown here is derived from an EMBL/GenBank/DDBJ whole genome shotgun (WGS) entry which is preliminary data.</text>
</comment>